<organism evidence="1 2">
    <name type="scientific">Paramuricea clavata</name>
    <name type="common">Red gorgonian</name>
    <name type="synonym">Violescent sea-whip</name>
    <dbReference type="NCBI Taxonomy" id="317549"/>
    <lineage>
        <taxon>Eukaryota</taxon>
        <taxon>Metazoa</taxon>
        <taxon>Cnidaria</taxon>
        <taxon>Anthozoa</taxon>
        <taxon>Octocorallia</taxon>
        <taxon>Malacalcyonacea</taxon>
        <taxon>Plexauridae</taxon>
        <taxon>Paramuricea</taxon>
    </lineage>
</organism>
<evidence type="ECO:0000313" key="2">
    <source>
        <dbReference type="Proteomes" id="UP001152795"/>
    </source>
</evidence>
<evidence type="ECO:0000313" key="1">
    <source>
        <dbReference type="EMBL" id="CAB4000371.1"/>
    </source>
</evidence>
<sequence length="128" mass="14819">MNREFLVLIESEVESRDVWITKNESKMTLPPAEDVQDLAGFLQLKDAHDGFLEELKRNEMSEFVKDSESMSDLKKKTITKIPNWREFRQHEVTATEFIDGKEKDLQGINEEVKAGSDELTMEKVGQLE</sequence>
<keyword evidence="2" id="KW-1185">Reference proteome</keyword>
<dbReference type="AlphaFoldDB" id="A0A6S7I0L6"/>
<accession>A0A6S7I0L6</accession>
<protein>
    <submittedName>
        <fullName evidence="1">Uncharacterized protein</fullName>
    </submittedName>
</protein>
<comment type="caution">
    <text evidence="1">The sequence shown here is derived from an EMBL/GenBank/DDBJ whole genome shotgun (WGS) entry which is preliminary data.</text>
</comment>
<reference evidence="1" key="1">
    <citation type="submission" date="2020-04" db="EMBL/GenBank/DDBJ databases">
        <authorList>
            <person name="Alioto T."/>
            <person name="Alioto T."/>
            <person name="Gomez Garrido J."/>
        </authorList>
    </citation>
    <scope>NUCLEOTIDE SEQUENCE</scope>
    <source>
        <strain evidence="1">A484AB</strain>
    </source>
</reference>
<proteinExistence type="predicted"/>
<dbReference type="Proteomes" id="UP001152795">
    <property type="component" value="Unassembled WGS sequence"/>
</dbReference>
<feature type="non-terminal residue" evidence="1">
    <location>
        <position position="1"/>
    </location>
</feature>
<gene>
    <name evidence="1" type="ORF">PACLA_8A076032</name>
</gene>
<name>A0A6S7I0L6_PARCT</name>
<dbReference type="EMBL" id="CACRXK020003822">
    <property type="protein sequence ID" value="CAB4000371.1"/>
    <property type="molecule type" value="Genomic_DNA"/>
</dbReference>